<comment type="caution">
    <text evidence="2">The sequence shown here is derived from an EMBL/GenBank/DDBJ whole genome shotgun (WGS) entry which is preliminary data.</text>
</comment>
<dbReference type="AlphaFoldDB" id="A0A7J8F0E6"/>
<reference evidence="2 3" key="1">
    <citation type="journal article" date="2020" name="Nature">
        <title>Six reference-quality genomes reveal evolution of bat adaptations.</title>
        <authorList>
            <person name="Jebb D."/>
            <person name="Huang Z."/>
            <person name="Pippel M."/>
            <person name="Hughes G.M."/>
            <person name="Lavrichenko K."/>
            <person name="Devanna P."/>
            <person name="Winkler S."/>
            <person name="Jermiin L.S."/>
            <person name="Skirmuntt E.C."/>
            <person name="Katzourakis A."/>
            <person name="Burkitt-Gray L."/>
            <person name="Ray D.A."/>
            <person name="Sullivan K.A.M."/>
            <person name="Roscito J.G."/>
            <person name="Kirilenko B.M."/>
            <person name="Davalos L.M."/>
            <person name="Corthals A.P."/>
            <person name="Power M.L."/>
            <person name="Jones G."/>
            <person name="Ransome R.D."/>
            <person name="Dechmann D.K.N."/>
            <person name="Locatelli A.G."/>
            <person name="Puechmaille S.J."/>
            <person name="Fedrigo O."/>
            <person name="Jarvis E.D."/>
            <person name="Hiller M."/>
            <person name="Vernes S.C."/>
            <person name="Myers E.W."/>
            <person name="Teeling E.C."/>
        </authorList>
    </citation>
    <scope>NUCLEOTIDE SEQUENCE [LARGE SCALE GENOMIC DNA]</scope>
    <source>
        <strain evidence="2">MRouAeg1</strain>
        <tissue evidence="2">Muscle</tissue>
    </source>
</reference>
<keyword evidence="1" id="KW-0732">Signal</keyword>
<sequence>MSCPFMSSHLLFLLNCMNASFHKACYFLQLYSCTITLADAQGEGVKQGYATVSMGSESRLFWQLFCNAAMERKGVTKQFSLSVSLTLQKPGLASEVWVTAFILPFVSAIISSVQKLPVDWGCGHIWFMLLSEF</sequence>
<organism evidence="2 3">
    <name type="scientific">Rousettus aegyptiacus</name>
    <name type="common">Egyptian fruit bat</name>
    <name type="synonym">Pteropus aegyptiacus</name>
    <dbReference type="NCBI Taxonomy" id="9407"/>
    <lineage>
        <taxon>Eukaryota</taxon>
        <taxon>Metazoa</taxon>
        <taxon>Chordata</taxon>
        <taxon>Craniata</taxon>
        <taxon>Vertebrata</taxon>
        <taxon>Euteleostomi</taxon>
        <taxon>Mammalia</taxon>
        <taxon>Eutheria</taxon>
        <taxon>Laurasiatheria</taxon>
        <taxon>Chiroptera</taxon>
        <taxon>Yinpterochiroptera</taxon>
        <taxon>Pteropodoidea</taxon>
        <taxon>Pteropodidae</taxon>
        <taxon>Rousettinae</taxon>
        <taxon>Rousettus</taxon>
    </lineage>
</organism>
<accession>A0A7J8F0E6</accession>
<keyword evidence="3" id="KW-1185">Reference proteome</keyword>
<protein>
    <submittedName>
        <fullName evidence="2">Uncharacterized protein</fullName>
    </submittedName>
</protein>
<feature type="chain" id="PRO_5029529660" evidence="1">
    <location>
        <begin position="41"/>
        <end position="133"/>
    </location>
</feature>
<dbReference type="Proteomes" id="UP000593571">
    <property type="component" value="Unassembled WGS sequence"/>
</dbReference>
<dbReference type="EMBL" id="JACASE010000008">
    <property type="protein sequence ID" value="KAF6441227.1"/>
    <property type="molecule type" value="Genomic_DNA"/>
</dbReference>
<evidence type="ECO:0000313" key="2">
    <source>
        <dbReference type="EMBL" id="KAF6441227.1"/>
    </source>
</evidence>
<evidence type="ECO:0000256" key="1">
    <source>
        <dbReference type="SAM" id="SignalP"/>
    </source>
</evidence>
<gene>
    <name evidence="2" type="ORF">HJG63_012370</name>
</gene>
<proteinExistence type="predicted"/>
<name>A0A7J8F0E6_ROUAE</name>
<evidence type="ECO:0000313" key="3">
    <source>
        <dbReference type="Proteomes" id="UP000593571"/>
    </source>
</evidence>
<feature type="signal peptide" evidence="1">
    <location>
        <begin position="1"/>
        <end position="40"/>
    </location>
</feature>